<feature type="domain" description="Major facilitator superfamily (MFS) profile" evidence="8">
    <location>
        <begin position="9"/>
        <end position="458"/>
    </location>
</feature>
<feature type="transmembrane region" description="Helical" evidence="7">
    <location>
        <begin position="100"/>
        <end position="125"/>
    </location>
</feature>
<feature type="transmembrane region" description="Helical" evidence="7">
    <location>
        <begin position="434"/>
        <end position="454"/>
    </location>
</feature>
<evidence type="ECO:0000256" key="7">
    <source>
        <dbReference type="SAM" id="Phobius"/>
    </source>
</evidence>
<feature type="transmembrane region" description="Helical" evidence="7">
    <location>
        <begin position="359"/>
        <end position="382"/>
    </location>
</feature>
<name>A0A8J4E1B5_9ACTN</name>
<feature type="transmembrane region" description="Helical" evidence="7">
    <location>
        <begin position="328"/>
        <end position="347"/>
    </location>
</feature>
<keyword evidence="10" id="KW-1185">Reference proteome</keyword>
<dbReference type="EMBL" id="BOPG01000033">
    <property type="protein sequence ID" value="GIJ57849.1"/>
    <property type="molecule type" value="Genomic_DNA"/>
</dbReference>
<evidence type="ECO:0000256" key="5">
    <source>
        <dbReference type="ARBA" id="ARBA00022989"/>
    </source>
</evidence>
<evidence type="ECO:0000313" key="10">
    <source>
        <dbReference type="Proteomes" id="UP000612585"/>
    </source>
</evidence>
<dbReference type="Gene3D" id="1.20.1250.20">
    <property type="entry name" value="MFS general substrate transporter like domains"/>
    <property type="match status" value="1"/>
</dbReference>
<dbReference type="SUPFAM" id="SSF103473">
    <property type="entry name" value="MFS general substrate transporter"/>
    <property type="match status" value="1"/>
</dbReference>
<dbReference type="Gene3D" id="1.20.1720.10">
    <property type="entry name" value="Multidrug resistance protein D"/>
    <property type="match status" value="1"/>
</dbReference>
<dbReference type="InterPro" id="IPR004638">
    <property type="entry name" value="EmrB-like"/>
</dbReference>
<keyword evidence="4 7" id="KW-0812">Transmembrane</keyword>
<feature type="transmembrane region" description="Helical" evidence="7">
    <location>
        <begin position="394"/>
        <end position="414"/>
    </location>
</feature>
<dbReference type="Proteomes" id="UP000612585">
    <property type="component" value="Unassembled WGS sequence"/>
</dbReference>
<feature type="transmembrane region" description="Helical" evidence="7">
    <location>
        <begin position="302"/>
        <end position="321"/>
    </location>
</feature>
<feature type="transmembrane region" description="Helical" evidence="7">
    <location>
        <begin position="264"/>
        <end position="282"/>
    </location>
</feature>
<proteinExistence type="predicted"/>
<dbReference type="GO" id="GO:0022857">
    <property type="term" value="F:transmembrane transporter activity"/>
    <property type="evidence" value="ECO:0007669"/>
    <property type="project" value="InterPro"/>
</dbReference>
<dbReference type="PANTHER" id="PTHR42718:SF49">
    <property type="entry name" value="EXPORT PROTEIN"/>
    <property type="match status" value="1"/>
</dbReference>
<dbReference type="Pfam" id="PF07690">
    <property type="entry name" value="MFS_1"/>
    <property type="match status" value="1"/>
</dbReference>
<evidence type="ECO:0000256" key="3">
    <source>
        <dbReference type="ARBA" id="ARBA00022475"/>
    </source>
</evidence>
<dbReference type="InterPro" id="IPR011701">
    <property type="entry name" value="MFS"/>
</dbReference>
<organism evidence="9 10">
    <name type="scientific">Virgisporangium aurantiacum</name>
    <dbReference type="NCBI Taxonomy" id="175570"/>
    <lineage>
        <taxon>Bacteria</taxon>
        <taxon>Bacillati</taxon>
        <taxon>Actinomycetota</taxon>
        <taxon>Actinomycetes</taxon>
        <taxon>Micromonosporales</taxon>
        <taxon>Micromonosporaceae</taxon>
        <taxon>Virgisporangium</taxon>
    </lineage>
</organism>
<protein>
    <submittedName>
        <fullName evidence="9">MFS transporter</fullName>
    </submittedName>
</protein>
<dbReference type="GO" id="GO:0005886">
    <property type="term" value="C:plasma membrane"/>
    <property type="evidence" value="ECO:0007669"/>
    <property type="project" value="UniProtKB-SubCell"/>
</dbReference>
<sequence>MAVMRKWSPLIAVCLGTFLLLVDVTIVVVALPALADDLDSSFADLQWVLDGYALALAALLLGAGSLADRYGRRRAYLVGVALFGAASLACALAPNAPFLIGARVVQGVGGAAMFATTAAILNVTYSGRDRGVAFGVWGAVNGAAAAAGPIVGGLLTEHFDWRWIFLVNLPVCAAAAWYAVRGLTESKAPHQKSFDLPGTLTFTLAAGAVVYGLIRATGDGWTDRWTLTSFAVGVAASVAFVVVERLSAHPMLDLDLFRGASFRALILAALLAQAAAFAYLPYTTVWLQQVLGHGPVDAGLLGALPMSGAALVVGALAGGPLQRIAPRITVGVGLVLIGAGAAAQANLDAHSGGAALIPGLILTGVGVGAVLPNLASAVLAAVPRERSGMASGALNTFRQLGFALGVAVFGALFQHQVDEHGGDVRAGFAAGLNAALWLAAALALVAAALVLVSVRRNAGSDLRQTAPH</sequence>
<evidence type="ECO:0000259" key="8">
    <source>
        <dbReference type="PROSITE" id="PS50850"/>
    </source>
</evidence>
<evidence type="ECO:0000313" key="9">
    <source>
        <dbReference type="EMBL" id="GIJ57849.1"/>
    </source>
</evidence>
<dbReference type="InterPro" id="IPR020846">
    <property type="entry name" value="MFS_dom"/>
</dbReference>
<feature type="transmembrane region" description="Helical" evidence="7">
    <location>
        <begin position="45"/>
        <end position="63"/>
    </location>
</feature>
<dbReference type="PROSITE" id="PS50850">
    <property type="entry name" value="MFS"/>
    <property type="match status" value="1"/>
</dbReference>
<gene>
    <name evidence="9" type="ORF">Vau01_053650</name>
</gene>
<feature type="transmembrane region" description="Helical" evidence="7">
    <location>
        <begin position="75"/>
        <end position="94"/>
    </location>
</feature>
<keyword evidence="6 7" id="KW-0472">Membrane</keyword>
<reference evidence="9" key="1">
    <citation type="submission" date="2021-01" db="EMBL/GenBank/DDBJ databases">
        <title>Whole genome shotgun sequence of Virgisporangium aurantiacum NBRC 16421.</title>
        <authorList>
            <person name="Komaki H."/>
            <person name="Tamura T."/>
        </authorList>
    </citation>
    <scope>NUCLEOTIDE SEQUENCE</scope>
    <source>
        <strain evidence="9">NBRC 16421</strain>
    </source>
</reference>
<evidence type="ECO:0000256" key="2">
    <source>
        <dbReference type="ARBA" id="ARBA00022448"/>
    </source>
</evidence>
<evidence type="ECO:0000256" key="1">
    <source>
        <dbReference type="ARBA" id="ARBA00004651"/>
    </source>
</evidence>
<dbReference type="AlphaFoldDB" id="A0A8J4E1B5"/>
<dbReference type="PRINTS" id="PR01036">
    <property type="entry name" value="TCRTETB"/>
</dbReference>
<dbReference type="InterPro" id="IPR036259">
    <property type="entry name" value="MFS_trans_sf"/>
</dbReference>
<feature type="transmembrane region" description="Helical" evidence="7">
    <location>
        <begin position="200"/>
        <end position="218"/>
    </location>
</feature>
<feature type="transmembrane region" description="Helical" evidence="7">
    <location>
        <begin position="132"/>
        <end position="155"/>
    </location>
</feature>
<dbReference type="NCBIfam" id="TIGR00711">
    <property type="entry name" value="efflux_EmrB"/>
    <property type="match status" value="1"/>
</dbReference>
<evidence type="ECO:0000256" key="4">
    <source>
        <dbReference type="ARBA" id="ARBA00022692"/>
    </source>
</evidence>
<feature type="transmembrane region" description="Helical" evidence="7">
    <location>
        <begin position="224"/>
        <end position="243"/>
    </location>
</feature>
<keyword evidence="5 7" id="KW-1133">Transmembrane helix</keyword>
<accession>A0A8J4E1B5</accession>
<dbReference type="PANTHER" id="PTHR42718">
    <property type="entry name" value="MAJOR FACILITATOR SUPERFAMILY MULTIDRUG TRANSPORTER MFSC"/>
    <property type="match status" value="1"/>
</dbReference>
<comment type="caution">
    <text evidence="9">The sequence shown here is derived from an EMBL/GenBank/DDBJ whole genome shotgun (WGS) entry which is preliminary data.</text>
</comment>
<feature type="transmembrane region" description="Helical" evidence="7">
    <location>
        <begin position="161"/>
        <end position="180"/>
    </location>
</feature>
<comment type="subcellular location">
    <subcellularLocation>
        <location evidence="1">Cell membrane</location>
        <topology evidence="1">Multi-pass membrane protein</topology>
    </subcellularLocation>
</comment>
<evidence type="ECO:0000256" key="6">
    <source>
        <dbReference type="ARBA" id="ARBA00023136"/>
    </source>
</evidence>
<dbReference type="CDD" id="cd17321">
    <property type="entry name" value="MFS_MMR_MDR_like"/>
    <property type="match status" value="1"/>
</dbReference>
<keyword evidence="3" id="KW-1003">Cell membrane</keyword>
<keyword evidence="2" id="KW-0813">Transport</keyword>